<dbReference type="RefSeq" id="WP_252663041.1">
    <property type="nucleotide sequence ID" value="NZ_CP098611.1"/>
</dbReference>
<dbReference type="Proteomes" id="UP001056708">
    <property type="component" value="Chromosome"/>
</dbReference>
<feature type="compositionally biased region" description="Basic and acidic residues" evidence="1">
    <location>
        <begin position="71"/>
        <end position="80"/>
    </location>
</feature>
<protein>
    <submittedName>
        <fullName evidence="2">DUF104 domain-containing protein</fullName>
    </submittedName>
</protein>
<feature type="region of interest" description="Disordered" evidence="1">
    <location>
        <begin position="60"/>
        <end position="80"/>
    </location>
</feature>
<dbReference type="SUPFAM" id="SSF141694">
    <property type="entry name" value="AF2212/PG0164-like"/>
    <property type="match status" value="1"/>
</dbReference>
<name>A0ABY5AQG8_9CYAN</name>
<keyword evidence="3" id="KW-1185">Reference proteome</keyword>
<reference evidence="2" key="1">
    <citation type="submission" date="2022-06" db="EMBL/GenBank/DDBJ databases">
        <title>Genome sequence of Phormidium yuhuli AB48 isolated from an industrial photobioreactor environment.</title>
        <authorList>
            <person name="Qiu Y."/>
            <person name="Noonan A.J.C."/>
            <person name="Dofher K."/>
            <person name="Koch M."/>
            <person name="Kieft B."/>
            <person name="Lin X."/>
            <person name="Ziels R.M."/>
            <person name="Hallam S.J."/>
        </authorList>
    </citation>
    <scope>NUCLEOTIDE SEQUENCE</scope>
    <source>
        <strain evidence="2">AB48</strain>
    </source>
</reference>
<accession>A0ABY5AQG8</accession>
<proteinExistence type="predicted"/>
<organism evidence="2 3">
    <name type="scientific">Phormidium yuhuli AB48</name>
    <dbReference type="NCBI Taxonomy" id="2940671"/>
    <lineage>
        <taxon>Bacteria</taxon>
        <taxon>Bacillati</taxon>
        <taxon>Cyanobacteriota</taxon>
        <taxon>Cyanophyceae</taxon>
        <taxon>Oscillatoriophycideae</taxon>
        <taxon>Oscillatoriales</taxon>
        <taxon>Oscillatoriaceae</taxon>
        <taxon>Phormidium</taxon>
        <taxon>Phormidium yuhuli</taxon>
    </lineage>
</organism>
<sequence>MPNPLKAVYHNGTFVLKTDCHLPEGAEVELWVNSSQLIAPKISDPREKAIFLRSLVEKMQQSPIPATAPELSRESLHERR</sequence>
<evidence type="ECO:0000313" key="2">
    <source>
        <dbReference type="EMBL" id="USR91011.1"/>
    </source>
</evidence>
<evidence type="ECO:0000313" key="3">
    <source>
        <dbReference type="Proteomes" id="UP001056708"/>
    </source>
</evidence>
<gene>
    <name evidence="2" type="ORF">NEA10_19655</name>
</gene>
<dbReference type="EMBL" id="CP098611">
    <property type="protein sequence ID" value="USR91011.1"/>
    <property type="molecule type" value="Genomic_DNA"/>
</dbReference>
<evidence type="ECO:0000256" key="1">
    <source>
        <dbReference type="SAM" id="MobiDB-lite"/>
    </source>
</evidence>